<feature type="signal peptide" evidence="2">
    <location>
        <begin position="1"/>
        <end position="20"/>
    </location>
</feature>
<feature type="domain" description="EGF-like" evidence="3">
    <location>
        <begin position="695"/>
        <end position="735"/>
    </location>
</feature>
<reference evidence="4" key="1">
    <citation type="journal article" date="2023" name="Science">
        <title>Genome structures resolve the early diversification of teleost fishes.</title>
        <authorList>
            <person name="Parey E."/>
            <person name="Louis A."/>
            <person name="Montfort J."/>
            <person name="Bouchez O."/>
            <person name="Roques C."/>
            <person name="Iampietro C."/>
            <person name="Lluch J."/>
            <person name="Castinel A."/>
            <person name="Donnadieu C."/>
            <person name="Desvignes T."/>
            <person name="Floi Bucao C."/>
            <person name="Jouanno E."/>
            <person name="Wen M."/>
            <person name="Mejri S."/>
            <person name="Dirks R."/>
            <person name="Jansen H."/>
            <person name="Henkel C."/>
            <person name="Chen W.J."/>
            <person name="Zahm M."/>
            <person name="Cabau C."/>
            <person name="Klopp C."/>
            <person name="Thompson A.W."/>
            <person name="Robinson-Rechavi M."/>
            <person name="Braasch I."/>
            <person name="Lecointre G."/>
            <person name="Bobe J."/>
            <person name="Postlethwait J.H."/>
            <person name="Berthelot C."/>
            <person name="Roest Crollius H."/>
            <person name="Guiguen Y."/>
        </authorList>
    </citation>
    <scope>NUCLEOTIDE SEQUENCE</scope>
    <source>
        <strain evidence="4">WJC10195</strain>
    </source>
</reference>
<proteinExistence type="predicted"/>
<keyword evidence="1" id="KW-0245">EGF-like domain</keyword>
<keyword evidence="5" id="KW-1185">Reference proteome</keyword>
<dbReference type="InterPro" id="IPR000742">
    <property type="entry name" value="EGF"/>
</dbReference>
<evidence type="ECO:0000256" key="1">
    <source>
        <dbReference type="PROSITE-ProRule" id="PRU00076"/>
    </source>
</evidence>
<dbReference type="EMBL" id="JAINUF010000006">
    <property type="protein sequence ID" value="KAJ8356226.1"/>
    <property type="molecule type" value="Genomic_DNA"/>
</dbReference>
<dbReference type="AlphaFoldDB" id="A0A9Q1FDK6"/>
<organism evidence="4 5">
    <name type="scientific">Synaphobranchus kaupii</name>
    <name type="common">Kaup's arrowtooth eel</name>
    <dbReference type="NCBI Taxonomy" id="118154"/>
    <lineage>
        <taxon>Eukaryota</taxon>
        <taxon>Metazoa</taxon>
        <taxon>Chordata</taxon>
        <taxon>Craniata</taxon>
        <taxon>Vertebrata</taxon>
        <taxon>Euteleostomi</taxon>
        <taxon>Actinopterygii</taxon>
        <taxon>Neopterygii</taxon>
        <taxon>Teleostei</taxon>
        <taxon>Anguilliformes</taxon>
        <taxon>Synaphobranchidae</taxon>
        <taxon>Synaphobranchus</taxon>
    </lineage>
</organism>
<evidence type="ECO:0000313" key="4">
    <source>
        <dbReference type="EMBL" id="KAJ8356226.1"/>
    </source>
</evidence>
<dbReference type="PROSITE" id="PS50026">
    <property type="entry name" value="EGF_3"/>
    <property type="match status" value="1"/>
</dbReference>
<keyword evidence="2" id="KW-0732">Signal</keyword>
<protein>
    <recommendedName>
        <fullName evidence="3">EGF-like domain-containing protein</fullName>
    </recommendedName>
</protein>
<feature type="chain" id="PRO_5040144466" description="EGF-like domain-containing protein" evidence="2">
    <location>
        <begin position="21"/>
        <end position="874"/>
    </location>
</feature>
<evidence type="ECO:0000256" key="2">
    <source>
        <dbReference type="SAM" id="SignalP"/>
    </source>
</evidence>
<dbReference type="PROSITE" id="PS01186">
    <property type="entry name" value="EGF_2"/>
    <property type="match status" value="1"/>
</dbReference>
<gene>
    <name evidence="4" type="ORF">SKAU_G00190200</name>
</gene>
<dbReference type="Proteomes" id="UP001152622">
    <property type="component" value="Chromosome 6"/>
</dbReference>
<evidence type="ECO:0000259" key="3">
    <source>
        <dbReference type="PROSITE" id="PS50026"/>
    </source>
</evidence>
<comment type="caution">
    <text evidence="1">Lacks conserved residue(s) required for the propagation of feature annotation.</text>
</comment>
<dbReference type="OrthoDB" id="4405280at2759"/>
<evidence type="ECO:0000313" key="5">
    <source>
        <dbReference type="Proteomes" id="UP001152622"/>
    </source>
</evidence>
<accession>A0A9Q1FDK6</accession>
<comment type="caution">
    <text evidence="4">The sequence shown here is derived from an EMBL/GenBank/DDBJ whole genome shotgun (WGS) entry which is preliminary data.</text>
</comment>
<sequence length="874" mass="98667">MVTFKTFTLLICVISHGTSSRADTSADVSHQAKKSISAFAGIVSVLDVWRSIGIDKETGIEELVKQLYPGSLPNQIDALDSTSGPALTTVLTSVKWMSKFNARFAFPSSFIDFTFNAPREEKVTLRQQFAKVNEKLNLISLQNSSLQFDPKWETCLRVYSRDESEIEQAWQSFFEFVDKTLNAGTEKESSRLATRFTGIYESTTIGKNISNFQTYLTRDATPLGGRLLDLVNEKFRGDFRVLMRFSAHATSLALRALLLDLYHRVLTGSHETLEAQEAAKKFNEVLAAVENAILECLNNYLRFLQEDLEELNEKSSGWVLSEVFATAIQLINHKMEPAYRSQTQQQSSAGAIEMFYGQACEKRVLDNVAWKRIRSKTDAVLLRPVQDLPLLFLDSKALKEFSNLLIQSLQTGVEFSQIFTGVEYSEIMFHYRQIVFRHSLLESGAISQPLFVSEVNTQFCNGSFLELVNRVNNMANGIGFRNKTNILCIYLNFINSKSAEPFIKCSKEYVDTIDYFVRYLLTLQKDAFLAWFKYLLLTNRSQEIPEVEMLFQSIISSQWRLFNSNGCQSLKAQFLSNSYCEKPYHSACDFDVPPNCLNAYKPFPKSVTCSAGVWSPMPLCFTHPKNGETQCNLESGEIICRASCQQHHVFSDGQSSKTYQCGHQPCEAVSPPNCDGCMNSDSCRGDYVCKGGACLDGCITGTNPCGPNSVCSTSNHIQTCTCKTGWSGDNPRLCQYRALQWVYTDKIPPNAVKSEFQLHVCRAKDRDDSAWHGGELFCSHASCSCSYEYGGRKKTERRFYEMLVDPCGGRGTEWRTQWPINYYICRALYGGVWHLGKLFNTRRGWICHIAVGIQGFTIGVFDSLVQQPCIQHTN</sequence>
<name>A0A9Q1FDK6_SYNKA</name>